<dbReference type="GO" id="GO:0005525">
    <property type="term" value="F:GTP binding"/>
    <property type="evidence" value="ECO:0007669"/>
    <property type="project" value="UniProtKB-UniRule"/>
</dbReference>
<keyword evidence="1 10" id="KW-0963">Cytoplasm</keyword>
<proteinExistence type="inferred from homology"/>
<dbReference type="GO" id="GO:0003924">
    <property type="term" value="F:GTPase activity"/>
    <property type="evidence" value="ECO:0007669"/>
    <property type="project" value="UniProtKB-UniRule"/>
</dbReference>
<evidence type="ECO:0000256" key="1">
    <source>
        <dbReference type="ARBA" id="ARBA00022490"/>
    </source>
</evidence>
<feature type="domain" description="CP-type G" evidence="12">
    <location>
        <begin position="104"/>
        <end position="262"/>
    </location>
</feature>
<comment type="caution">
    <text evidence="13">The sequence shown here is derived from an EMBL/GenBank/DDBJ whole genome shotgun (WGS) entry which is preliminary data.</text>
</comment>
<comment type="subunit">
    <text evidence="10">Monomer. Associates with 30S ribosomal subunit, binds 16S rRNA.</text>
</comment>
<evidence type="ECO:0000256" key="7">
    <source>
        <dbReference type="ARBA" id="ARBA00022833"/>
    </source>
</evidence>
<dbReference type="RefSeq" id="WP_154530471.1">
    <property type="nucleotide sequence ID" value="NZ_JAQXTV010000054.1"/>
</dbReference>
<feature type="binding site" evidence="10">
    <location>
        <begin position="152"/>
        <end position="155"/>
    </location>
    <ligand>
        <name>GTP</name>
        <dbReference type="ChEBI" id="CHEBI:37565"/>
    </ligand>
</feature>
<feature type="binding site" evidence="10">
    <location>
        <begin position="204"/>
        <end position="212"/>
    </location>
    <ligand>
        <name>GTP</name>
        <dbReference type="ChEBI" id="CHEBI:37565"/>
    </ligand>
</feature>
<dbReference type="PROSITE" id="PS50936">
    <property type="entry name" value="ENGC_GTPASE"/>
    <property type="match status" value="1"/>
</dbReference>
<organism evidence="13 14">
    <name type="scientific">Inconstantimicrobium porci</name>
    <dbReference type="NCBI Taxonomy" id="2652291"/>
    <lineage>
        <taxon>Bacteria</taxon>
        <taxon>Bacillati</taxon>
        <taxon>Bacillota</taxon>
        <taxon>Clostridia</taxon>
        <taxon>Eubacteriales</taxon>
        <taxon>Clostridiaceae</taxon>
        <taxon>Inconstantimicrobium</taxon>
    </lineage>
</organism>
<dbReference type="NCBIfam" id="TIGR00157">
    <property type="entry name" value="ribosome small subunit-dependent GTPase A"/>
    <property type="match status" value="1"/>
</dbReference>
<evidence type="ECO:0000256" key="4">
    <source>
        <dbReference type="ARBA" id="ARBA00022730"/>
    </source>
</evidence>
<evidence type="ECO:0000256" key="3">
    <source>
        <dbReference type="ARBA" id="ARBA00022723"/>
    </source>
</evidence>
<evidence type="ECO:0000256" key="6">
    <source>
        <dbReference type="ARBA" id="ARBA00022801"/>
    </source>
</evidence>
<comment type="cofactor">
    <cofactor evidence="10">
        <name>Zn(2+)</name>
        <dbReference type="ChEBI" id="CHEBI:29105"/>
    </cofactor>
    <text evidence="10">Binds 1 zinc ion per subunit.</text>
</comment>
<keyword evidence="2 10" id="KW-0690">Ribosome biogenesis</keyword>
<reference evidence="13 14" key="1">
    <citation type="submission" date="2019-08" db="EMBL/GenBank/DDBJ databases">
        <title>In-depth cultivation of the pig gut microbiome towards novel bacterial diversity and tailored functional studies.</title>
        <authorList>
            <person name="Wylensek D."/>
            <person name="Hitch T.C.A."/>
            <person name="Clavel T."/>
        </authorList>
    </citation>
    <scope>NUCLEOTIDE SEQUENCE [LARGE SCALE GENOMIC DNA]</scope>
    <source>
        <strain evidence="13 14">WCA-383-APC-5B</strain>
    </source>
</reference>
<keyword evidence="6 10" id="KW-0378">Hydrolase</keyword>
<comment type="similarity">
    <text evidence="10">Belongs to the TRAFAC class YlqF/YawG GTPase family. RsgA subfamily.</text>
</comment>
<comment type="subcellular location">
    <subcellularLocation>
        <location evidence="10">Cytoplasm</location>
    </subcellularLocation>
</comment>
<evidence type="ECO:0000259" key="11">
    <source>
        <dbReference type="PROSITE" id="PS50936"/>
    </source>
</evidence>
<evidence type="ECO:0000259" key="12">
    <source>
        <dbReference type="PROSITE" id="PS51721"/>
    </source>
</evidence>
<keyword evidence="5 10" id="KW-0547">Nucleotide-binding</keyword>
<keyword evidence="4 10" id="KW-0699">rRNA-binding</keyword>
<feature type="binding site" evidence="10">
    <location>
        <position position="290"/>
    </location>
    <ligand>
        <name>Zn(2+)</name>
        <dbReference type="ChEBI" id="CHEBI:29105"/>
    </ligand>
</feature>
<gene>
    <name evidence="10 13" type="primary">rsgA</name>
    <name evidence="13" type="ORF">FYJ33_03950</name>
</gene>
<feature type="binding site" evidence="10">
    <location>
        <position position="292"/>
    </location>
    <ligand>
        <name>Zn(2+)</name>
        <dbReference type="ChEBI" id="CHEBI:29105"/>
    </ligand>
</feature>
<dbReference type="EC" id="3.6.1.-" evidence="10"/>
<accession>A0A7X2T0G0</accession>
<dbReference type="Gene3D" id="1.10.40.50">
    <property type="entry name" value="Probable gtpase engc, domain 3"/>
    <property type="match status" value="1"/>
</dbReference>
<dbReference type="InterPro" id="IPR027417">
    <property type="entry name" value="P-loop_NTPase"/>
</dbReference>
<feature type="binding site" evidence="10">
    <location>
        <position position="285"/>
    </location>
    <ligand>
        <name>Zn(2+)</name>
        <dbReference type="ChEBI" id="CHEBI:29105"/>
    </ligand>
</feature>
<evidence type="ECO:0000256" key="2">
    <source>
        <dbReference type="ARBA" id="ARBA00022517"/>
    </source>
</evidence>
<dbReference type="Gene3D" id="3.40.50.300">
    <property type="entry name" value="P-loop containing nucleotide triphosphate hydrolases"/>
    <property type="match status" value="1"/>
</dbReference>
<dbReference type="Proteomes" id="UP000460287">
    <property type="component" value="Unassembled WGS sequence"/>
</dbReference>
<keyword evidence="14" id="KW-1185">Reference proteome</keyword>
<dbReference type="GO" id="GO:0046872">
    <property type="term" value="F:metal ion binding"/>
    <property type="evidence" value="ECO:0007669"/>
    <property type="project" value="UniProtKB-KW"/>
</dbReference>
<dbReference type="Pfam" id="PF03193">
    <property type="entry name" value="RsgA_GTPase"/>
    <property type="match status" value="1"/>
</dbReference>
<dbReference type="InterPro" id="IPR004881">
    <property type="entry name" value="Ribosome_biogen_GTPase_RsgA"/>
</dbReference>
<dbReference type="InterPro" id="IPR010914">
    <property type="entry name" value="RsgA_GTPase_dom"/>
</dbReference>
<dbReference type="HAMAP" id="MF_01820">
    <property type="entry name" value="GTPase_RsgA"/>
    <property type="match status" value="1"/>
</dbReference>
<evidence type="ECO:0000256" key="8">
    <source>
        <dbReference type="ARBA" id="ARBA00022884"/>
    </source>
</evidence>
<protein>
    <recommendedName>
        <fullName evidence="10">Small ribosomal subunit biogenesis GTPase RsgA</fullName>
        <ecNumber evidence="10">3.6.1.-</ecNumber>
    </recommendedName>
</protein>
<sequence>MNNINLEEFGYSDFYKRQVEEMNIDDKDIVPARVIEVHKEQYKVISRFGEKSAKLKGSLFYNDSFENEYPTVGDFVLVKYNPMGDDVIYEVLKRKSKFSRLDSWNLKEQIVAANFDYVFIVVSMNYDFNIKRIERYIACAWQSGGTPVIILTKCDLCSDYSEMIEKLNEIAFGIDIFAVSSYTGYGIDELKKYIKRNKTLVLLGSSGVGKSSLTNTLAGKEIMKVNDIREDDSKGRHTTTHRQMIFVSDGNMVIDTPGMREMGLWDAENGMDETFSDIEELAHNCKFSDCTHNSEPGCAVRKALQEDTLSKERFKNYLKLQKEVKFAMEKEKRKLKSREFNNRKKKMKLKWRA</sequence>
<dbReference type="PANTHER" id="PTHR32120:SF10">
    <property type="entry name" value="SMALL RIBOSOMAL SUBUNIT BIOGENESIS GTPASE RSGA"/>
    <property type="match status" value="1"/>
</dbReference>
<evidence type="ECO:0000256" key="10">
    <source>
        <dbReference type="HAMAP-Rule" id="MF_01820"/>
    </source>
</evidence>
<evidence type="ECO:0000313" key="14">
    <source>
        <dbReference type="Proteomes" id="UP000460287"/>
    </source>
</evidence>
<dbReference type="SUPFAM" id="SSF52540">
    <property type="entry name" value="P-loop containing nucleoside triphosphate hydrolases"/>
    <property type="match status" value="1"/>
</dbReference>
<dbReference type="PANTHER" id="PTHR32120">
    <property type="entry name" value="SMALL RIBOSOMAL SUBUNIT BIOGENESIS GTPASE RSGA"/>
    <property type="match status" value="1"/>
</dbReference>
<keyword evidence="7 10" id="KW-0862">Zinc</keyword>
<comment type="function">
    <text evidence="10">One of several proteins that assist in the late maturation steps of the functional core of the 30S ribosomal subunit. Helps release RbfA from mature subunits. May play a role in the assembly of ribosomal proteins into the subunit. Circularly permuted GTPase that catalyzes slow GTP hydrolysis, GTPase activity is stimulated by the 30S ribosomal subunit.</text>
</comment>
<dbReference type="GO" id="GO:0019843">
    <property type="term" value="F:rRNA binding"/>
    <property type="evidence" value="ECO:0007669"/>
    <property type="project" value="UniProtKB-KW"/>
</dbReference>
<dbReference type="EMBL" id="VULX01000003">
    <property type="protein sequence ID" value="MSR90586.1"/>
    <property type="molecule type" value="Genomic_DNA"/>
</dbReference>
<keyword evidence="3 10" id="KW-0479">Metal-binding</keyword>
<evidence type="ECO:0000313" key="13">
    <source>
        <dbReference type="EMBL" id="MSR90586.1"/>
    </source>
</evidence>
<feature type="domain" description="EngC GTPase" evidence="11">
    <location>
        <begin position="113"/>
        <end position="260"/>
    </location>
</feature>
<name>A0A7X2T0G0_9CLOT</name>
<keyword evidence="8 10" id="KW-0694">RNA-binding</keyword>
<dbReference type="AlphaFoldDB" id="A0A7X2T0G0"/>
<dbReference type="GO" id="GO:0042274">
    <property type="term" value="P:ribosomal small subunit biogenesis"/>
    <property type="evidence" value="ECO:0007669"/>
    <property type="project" value="UniProtKB-UniRule"/>
</dbReference>
<evidence type="ECO:0000256" key="9">
    <source>
        <dbReference type="ARBA" id="ARBA00023134"/>
    </source>
</evidence>
<dbReference type="InterPro" id="IPR030378">
    <property type="entry name" value="G_CP_dom"/>
</dbReference>
<keyword evidence="9 10" id="KW-0342">GTP-binding</keyword>
<dbReference type="GO" id="GO:0005737">
    <property type="term" value="C:cytoplasm"/>
    <property type="evidence" value="ECO:0007669"/>
    <property type="project" value="UniProtKB-SubCell"/>
</dbReference>
<feature type="binding site" evidence="10">
    <location>
        <position position="298"/>
    </location>
    <ligand>
        <name>Zn(2+)</name>
        <dbReference type="ChEBI" id="CHEBI:29105"/>
    </ligand>
</feature>
<dbReference type="PROSITE" id="PS51721">
    <property type="entry name" value="G_CP"/>
    <property type="match status" value="1"/>
</dbReference>
<dbReference type="CDD" id="cd01854">
    <property type="entry name" value="YjeQ_EngC"/>
    <property type="match status" value="1"/>
</dbReference>
<evidence type="ECO:0000256" key="5">
    <source>
        <dbReference type="ARBA" id="ARBA00022741"/>
    </source>
</evidence>